<comment type="function">
    <text evidence="10">Can catalyze the hydrolysis of ATP in the presence of single-stranded DNA, the ATP-dependent uptake of single-stranded DNA by duplex DNA, and the ATP-dependent hybridization of homologous single-stranded DNAs. It interacts with LexA causing its activation and leading to its autocatalytic cleavage.</text>
</comment>
<keyword evidence="9" id="KW-0234">DNA repair</keyword>
<evidence type="ECO:0000256" key="6">
    <source>
        <dbReference type="ARBA" id="ARBA00022777"/>
    </source>
</evidence>
<dbReference type="PANTHER" id="PTHR42926:SF1">
    <property type="entry name" value="CIRCADIAN CLOCK OSCILLATOR PROTEIN KAIC 1"/>
    <property type="match status" value="1"/>
</dbReference>
<feature type="domain" description="RecA family profile 1" evidence="12">
    <location>
        <begin position="267"/>
        <end position="317"/>
    </location>
</feature>
<dbReference type="CDD" id="cd19488">
    <property type="entry name" value="KaiC-like_N"/>
    <property type="match status" value="1"/>
</dbReference>
<sequence>MKCDGAADAATEEEKQAQEQAQAQHAETLMKVGVPGLDDVLGGGLTSNRLYLIEGTPGAGKTTIALQFLLEGARRGESVLYVTLSETAEELKGVAQSHGWDLTGIDVREMLPSEATLEPDEQYTMFHPSEVELSETTLRILSDVDVIKPSRVVFDSLSELRLLAGSSLRYRRQILALKQFFSGRQCTVLLLDDMTAMKHDLQVQSIAHAVLRLEQTHSDYGTARRRLLVSKYRGQRFRGGYHDYRIERGGLRVFPRLVASEHAAAPNQARIPSGLDALDILLGGGIERGTSTLFVGAPGTGKSTVAVQFALAAAQRGECAALFVFDESLQTLRTRCESMGMPLSQYIDSGHILVRQVDPAELSPGEFVHLIRLAVTESKAAVVVIDSLNGYLNAMPDERFLIAQLHELLSYLGQAGVATLLVGAQHGLIGMQMQTPVDASYLADAVVLLRYFELDGEVRQAISVLKKRGGAHERSIRDFSMTGTGLQVGEPLRNFRGILTGIPVPIDGVQRTS</sequence>
<dbReference type="SMART" id="SM00382">
    <property type="entry name" value="AAA"/>
    <property type="match status" value="2"/>
</dbReference>
<dbReference type="PROSITE" id="PS50162">
    <property type="entry name" value="RECA_2"/>
    <property type="match status" value="1"/>
</dbReference>
<gene>
    <name evidence="14" type="ORF">GFK26_19805</name>
</gene>
<keyword evidence="8" id="KW-0238">DNA-binding</keyword>
<dbReference type="InterPro" id="IPR051347">
    <property type="entry name" value="Circadian_clock_KaiC-rel"/>
</dbReference>
<proteinExistence type="predicted"/>
<dbReference type="PRINTS" id="PR01874">
    <property type="entry name" value="DNAREPAIRADA"/>
</dbReference>
<dbReference type="CDD" id="cd19487">
    <property type="entry name" value="KaiC-like_C"/>
    <property type="match status" value="1"/>
</dbReference>
<dbReference type="GO" id="GO:0004674">
    <property type="term" value="F:protein serine/threonine kinase activity"/>
    <property type="evidence" value="ECO:0007669"/>
    <property type="project" value="UniProtKB-EC"/>
</dbReference>
<dbReference type="GO" id="GO:0016787">
    <property type="term" value="F:hydrolase activity"/>
    <property type="evidence" value="ECO:0007669"/>
    <property type="project" value="UniProtKB-KW"/>
</dbReference>
<dbReference type="GO" id="GO:0003677">
    <property type="term" value="F:DNA binding"/>
    <property type="evidence" value="ECO:0007669"/>
    <property type="project" value="UniProtKB-KW"/>
</dbReference>
<evidence type="ECO:0000256" key="8">
    <source>
        <dbReference type="ARBA" id="ARBA00023125"/>
    </source>
</evidence>
<keyword evidence="6" id="KW-0418">Kinase</keyword>
<dbReference type="InterPro" id="IPR003593">
    <property type="entry name" value="AAA+_ATPase"/>
</dbReference>
<feature type="domain" description="KaiC" evidence="13">
    <location>
        <begin position="269"/>
        <end position="502"/>
    </location>
</feature>
<keyword evidence="4" id="KW-0677">Repeat</keyword>
<keyword evidence="2" id="KW-0597">Phosphoprotein</keyword>
<dbReference type="InterPro" id="IPR020588">
    <property type="entry name" value="RecA_ATP-bd"/>
</dbReference>
<evidence type="ECO:0000256" key="4">
    <source>
        <dbReference type="ARBA" id="ARBA00022737"/>
    </source>
</evidence>
<evidence type="ECO:0000313" key="15">
    <source>
        <dbReference type="Proteomes" id="UP000326780"/>
    </source>
</evidence>
<dbReference type="Gene3D" id="3.40.50.300">
    <property type="entry name" value="P-loop containing nucleotide triphosphate hydrolases"/>
    <property type="match status" value="2"/>
</dbReference>
<dbReference type="GO" id="GO:0005524">
    <property type="term" value="F:ATP binding"/>
    <property type="evidence" value="ECO:0007669"/>
    <property type="project" value="InterPro"/>
</dbReference>
<evidence type="ECO:0000256" key="5">
    <source>
        <dbReference type="ARBA" id="ARBA00022763"/>
    </source>
</evidence>
<dbReference type="PROSITE" id="PS51146">
    <property type="entry name" value="KAIC"/>
    <property type="match status" value="2"/>
</dbReference>
<dbReference type="GO" id="GO:0006281">
    <property type="term" value="P:DNA repair"/>
    <property type="evidence" value="ECO:0007669"/>
    <property type="project" value="UniProtKB-KW"/>
</dbReference>
<dbReference type="AlphaFoldDB" id="A0A5Q0M5N5"/>
<organism evidence="14 15">
    <name type="scientific">Variovorax paradoxus</name>
    <dbReference type="NCBI Taxonomy" id="34073"/>
    <lineage>
        <taxon>Bacteria</taxon>
        <taxon>Pseudomonadati</taxon>
        <taxon>Pseudomonadota</taxon>
        <taxon>Betaproteobacteria</taxon>
        <taxon>Burkholderiales</taxon>
        <taxon>Comamonadaceae</taxon>
        <taxon>Variovorax</taxon>
    </lineage>
</organism>
<name>A0A5Q0M5N5_VARPD</name>
<feature type="domain" description="KaiC" evidence="13">
    <location>
        <begin position="28"/>
        <end position="267"/>
    </location>
</feature>
<keyword evidence="5" id="KW-0227">DNA damage</keyword>
<evidence type="ECO:0000256" key="7">
    <source>
        <dbReference type="ARBA" id="ARBA00022801"/>
    </source>
</evidence>
<evidence type="ECO:0000256" key="9">
    <source>
        <dbReference type="ARBA" id="ARBA00023204"/>
    </source>
</evidence>
<dbReference type="PIRSF" id="PIRSF039117">
    <property type="entry name" value="KaiC"/>
    <property type="match status" value="1"/>
</dbReference>
<accession>A0A5Q0M5N5</accession>
<evidence type="ECO:0000256" key="11">
    <source>
        <dbReference type="SAM" id="MobiDB-lite"/>
    </source>
</evidence>
<dbReference type="GO" id="GO:0140664">
    <property type="term" value="F:ATP-dependent DNA damage sensor activity"/>
    <property type="evidence" value="ECO:0007669"/>
    <property type="project" value="InterPro"/>
</dbReference>
<evidence type="ECO:0000259" key="12">
    <source>
        <dbReference type="PROSITE" id="PS50162"/>
    </source>
</evidence>
<dbReference type="Pfam" id="PF06745">
    <property type="entry name" value="ATPase"/>
    <property type="match status" value="2"/>
</dbReference>
<dbReference type="SUPFAM" id="SSF52540">
    <property type="entry name" value="P-loop containing nucleoside triphosphate hydrolases"/>
    <property type="match status" value="2"/>
</dbReference>
<evidence type="ECO:0000256" key="3">
    <source>
        <dbReference type="ARBA" id="ARBA00022679"/>
    </source>
</evidence>
<evidence type="ECO:0000256" key="2">
    <source>
        <dbReference type="ARBA" id="ARBA00022553"/>
    </source>
</evidence>
<dbReference type="EC" id="2.7.11.1" evidence="1"/>
<keyword evidence="3" id="KW-0808">Transferase</keyword>
<evidence type="ECO:0000256" key="1">
    <source>
        <dbReference type="ARBA" id="ARBA00012513"/>
    </source>
</evidence>
<reference evidence="14 15" key="1">
    <citation type="submission" date="2019-10" db="EMBL/GenBank/DDBJ databases">
        <title>Complete genome sequence of Variovorax paradoxus 5C-2.</title>
        <authorList>
            <person name="Gogoleva N.E."/>
            <person name="Balkin A.S."/>
        </authorList>
    </citation>
    <scope>NUCLEOTIDE SEQUENCE [LARGE SCALE GENOMIC DNA]</scope>
    <source>
        <strain evidence="14 15">5C-2</strain>
    </source>
</reference>
<dbReference type="EMBL" id="CP045644">
    <property type="protein sequence ID" value="QFZ84843.1"/>
    <property type="molecule type" value="Genomic_DNA"/>
</dbReference>
<evidence type="ECO:0000313" key="14">
    <source>
        <dbReference type="EMBL" id="QFZ84843.1"/>
    </source>
</evidence>
<keyword evidence="7" id="KW-0378">Hydrolase</keyword>
<dbReference type="InterPro" id="IPR010624">
    <property type="entry name" value="KaiC_dom"/>
</dbReference>
<dbReference type="Proteomes" id="UP000326780">
    <property type="component" value="Chromosome"/>
</dbReference>
<dbReference type="InterPro" id="IPR027417">
    <property type="entry name" value="P-loop_NTPase"/>
</dbReference>
<dbReference type="InterPro" id="IPR014774">
    <property type="entry name" value="KaiC-like_dom"/>
</dbReference>
<dbReference type="PANTHER" id="PTHR42926">
    <property type="match status" value="1"/>
</dbReference>
<feature type="region of interest" description="Disordered" evidence="11">
    <location>
        <begin position="1"/>
        <end position="23"/>
    </location>
</feature>
<evidence type="ECO:0000256" key="10">
    <source>
        <dbReference type="ARBA" id="ARBA00025580"/>
    </source>
</evidence>
<protein>
    <recommendedName>
        <fullName evidence="1">non-specific serine/threonine protein kinase</fullName>
        <ecNumber evidence="1">2.7.11.1</ecNumber>
    </recommendedName>
</protein>
<evidence type="ECO:0000259" key="13">
    <source>
        <dbReference type="PROSITE" id="PS51146"/>
    </source>
</evidence>
<dbReference type="InterPro" id="IPR030665">
    <property type="entry name" value="KaiC"/>
</dbReference>